<dbReference type="Gene3D" id="1.10.10.10">
    <property type="entry name" value="Winged helix-like DNA-binding domain superfamily/Winged helix DNA-binding domain"/>
    <property type="match status" value="1"/>
</dbReference>
<name>A0ABV9U9C6_9ACTN</name>
<dbReference type="RefSeq" id="WP_378262339.1">
    <property type="nucleotide sequence ID" value="NZ_JBHSIT010000012.1"/>
</dbReference>
<dbReference type="PANTHER" id="PTHR43133">
    <property type="entry name" value="RNA POLYMERASE ECF-TYPE SIGMA FACTO"/>
    <property type="match status" value="1"/>
</dbReference>
<keyword evidence="4" id="KW-0804">Transcription</keyword>
<dbReference type="InterPro" id="IPR013249">
    <property type="entry name" value="RNA_pol_sigma70_r4_t2"/>
</dbReference>
<dbReference type="InterPro" id="IPR036388">
    <property type="entry name" value="WH-like_DNA-bd_sf"/>
</dbReference>
<organism evidence="7 8">
    <name type="scientific">Actinomadura gamaensis</name>
    <dbReference type="NCBI Taxonomy" id="1763541"/>
    <lineage>
        <taxon>Bacteria</taxon>
        <taxon>Bacillati</taxon>
        <taxon>Actinomycetota</taxon>
        <taxon>Actinomycetes</taxon>
        <taxon>Streptosporangiales</taxon>
        <taxon>Thermomonosporaceae</taxon>
        <taxon>Actinomadura</taxon>
    </lineage>
</organism>
<comment type="similarity">
    <text evidence="1">Belongs to the sigma-70 factor family. ECF subfamily.</text>
</comment>
<accession>A0ABV9U9C6</accession>
<dbReference type="EMBL" id="JBHSIT010000012">
    <property type="protein sequence ID" value="MFC4912434.1"/>
    <property type="molecule type" value="Genomic_DNA"/>
</dbReference>
<dbReference type="Pfam" id="PF08281">
    <property type="entry name" value="Sigma70_r4_2"/>
    <property type="match status" value="1"/>
</dbReference>
<evidence type="ECO:0000256" key="4">
    <source>
        <dbReference type="ARBA" id="ARBA00023163"/>
    </source>
</evidence>
<keyword evidence="2" id="KW-0805">Transcription regulation</keyword>
<dbReference type="SUPFAM" id="SSF88946">
    <property type="entry name" value="Sigma2 domain of RNA polymerase sigma factors"/>
    <property type="match status" value="1"/>
</dbReference>
<dbReference type="Proteomes" id="UP001595872">
    <property type="component" value="Unassembled WGS sequence"/>
</dbReference>
<dbReference type="InterPro" id="IPR014284">
    <property type="entry name" value="RNA_pol_sigma-70_dom"/>
</dbReference>
<feature type="domain" description="RNA polymerase sigma-70 region 2" evidence="5">
    <location>
        <begin position="28"/>
        <end position="94"/>
    </location>
</feature>
<evidence type="ECO:0000256" key="3">
    <source>
        <dbReference type="ARBA" id="ARBA00023082"/>
    </source>
</evidence>
<protein>
    <submittedName>
        <fullName evidence="7">RNA polymerase sigma factor</fullName>
    </submittedName>
</protein>
<dbReference type="PANTHER" id="PTHR43133:SF25">
    <property type="entry name" value="RNA POLYMERASE SIGMA FACTOR RFAY-RELATED"/>
    <property type="match status" value="1"/>
</dbReference>
<evidence type="ECO:0000256" key="1">
    <source>
        <dbReference type="ARBA" id="ARBA00010641"/>
    </source>
</evidence>
<dbReference type="SUPFAM" id="SSF88659">
    <property type="entry name" value="Sigma3 and sigma4 domains of RNA polymerase sigma factors"/>
    <property type="match status" value="1"/>
</dbReference>
<comment type="caution">
    <text evidence="7">The sequence shown here is derived from an EMBL/GenBank/DDBJ whole genome shotgun (WGS) entry which is preliminary data.</text>
</comment>
<dbReference type="NCBIfam" id="TIGR02937">
    <property type="entry name" value="sigma70-ECF"/>
    <property type="match status" value="1"/>
</dbReference>
<evidence type="ECO:0000313" key="7">
    <source>
        <dbReference type="EMBL" id="MFC4912434.1"/>
    </source>
</evidence>
<dbReference type="InterPro" id="IPR039425">
    <property type="entry name" value="RNA_pol_sigma-70-like"/>
</dbReference>
<dbReference type="Gene3D" id="1.10.1740.10">
    <property type="match status" value="1"/>
</dbReference>
<keyword evidence="3" id="KW-0731">Sigma factor</keyword>
<dbReference type="InterPro" id="IPR013324">
    <property type="entry name" value="RNA_pol_sigma_r3/r4-like"/>
</dbReference>
<dbReference type="Pfam" id="PF04542">
    <property type="entry name" value="Sigma70_r2"/>
    <property type="match status" value="1"/>
</dbReference>
<sequence>MTAPPDVDDDARIVAASLAEPERFTGVYDRHYAAVYRYVHGRLGPQPADDVAAETFLTAFRRRADFDPARGALRAWLFGIATRLVAQHRRTEERRYRALSRLGADRPHGGDEDRVASAVDAQVIKPELAAALRALSAKERDVLLLVALADLSHDEVAVALGIPYGTVGSRLNRARRKLRAALTLPEGT</sequence>
<reference evidence="8" key="1">
    <citation type="journal article" date="2019" name="Int. J. Syst. Evol. Microbiol.">
        <title>The Global Catalogue of Microorganisms (GCM) 10K type strain sequencing project: providing services to taxonomists for standard genome sequencing and annotation.</title>
        <authorList>
            <consortium name="The Broad Institute Genomics Platform"/>
            <consortium name="The Broad Institute Genome Sequencing Center for Infectious Disease"/>
            <person name="Wu L."/>
            <person name="Ma J."/>
        </authorList>
    </citation>
    <scope>NUCLEOTIDE SEQUENCE [LARGE SCALE GENOMIC DNA]</scope>
    <source>
        <strain evidence="8">KLKA75</strain>
    </source>
</reference>
<evidence type="ECO:0000256" key="2">
    <source>
        <dbReference type="ARBA" id="ARBA00023015"/>
    </source>
</evidence>
<feature type="domain" description="RNA polymerase sigma factor 70 region 4 type 2" evidence="6">
    <location>
        <begin position="127"/>
        <end position="178"/>
    </location>
</feature>
<dbReference type="InterPro" id="IPR007627">
    <property type="entry name" value="RNA_pol_sigma70_r2"/>
</dbReference>
<evidence type="ECO:0000313" key="8">
    <source>
        <dbReference type="Proteomes" id="UP001595872"/>
    </source>
</evidence>
<gene>
    <name evidence="7" type="ORF">ACFPCY_34400</name>
</gene>
<evidence type="ECO:0000259" key="5">
    <source>
        <dbReference type="Pfam" id="PF04542"/>
    </source>
</evidence>
<keyword evidence="8" id="KW-1185">Reference proteome</keyword>
<proteinExistence type="inferred from homology"/>
<evidence type="ECO:0000259" key="6">
    <source>
        <dbReference type="Pfam" id="PF08281"/>
    </source>
</evidence>
<dbReference type="InterPro" id="IPR013325">
    <property type="entry name" value="RNA_pol_sigma_r2"/>
</dbReference>